<dbReference type="Pfam" id="PF07980">
    <property type="entry name" value="SusD_RagB"/>
    <property type="match status" value="1"/>
</dbReference>
<evidence type="ECO:0000256" key="4">
    <source>
        <dbReference type="ARBA" id="ARBA00023136"/>
    </source>
</evidence>
<organism evidence="8 9">
    <name type="scientific">Marinoscillum luteum</name>
    <dbReference type="NCBI Taxonomy" id="861051"/>
    <lineage>
        <taxon>Bacteria</taxon>
        <taxon>Pseudomonadati</taxon>
        <taxon>Bacteroidota</taxon>
        <taxon>Cytophagia</taxon>
        <taxon>Cytophagales</taxon>
        <taxon>Reichenbachiellaceae</taxon>
        <taxon>Marinoscillum</taxon>
    </lineage>
</organism>
<evidence type="ECO:0000256" key="2">
    <source>
        <dbReference type="ARBA" id="ARBA00006275"/>
    </source>
</evidence>
<dbReference type="InterPro" id="IPR033985">
    <property type="entry name" value="SusD-like_N"/>
</dbReference>
<dbReference type="InterPro" id="IPR012944">
    <property type="entry name" value="SusD_RagB_dom"/>
</dbReference>
<protein>
    <submittedName>
        <fullName evidence="8">RagB/SusD family nutrient uptake outer membrane protein</fullName>
    </submittedName>
</protein>
<dbReference type="Proteomes" id="UP001610063">
    <property type="component" value="Unassembled WGS sequence"/>
</dbReference>
<dbReference type="SUPFAM" id="SSF48452">
    <property type="entry name" value="TPR-like"/>
    <property type="match status" value="1"/>
</dbReference>
<gene>
    <name evidence="8" type="ORF">ACHKAR_14775</name>
</gene>
<comment type="subcellular location">
    <subcellularLocation>
        <location evidence="1">Cell outer membrane</location>
    </subcellularLocation>
</comment>
<name>A0ABW7NB55_9BACT</name>
<dbReference type="Pfam" id="PF14322">
    <property type="entry name" value="SusD-like_3"/>
    <property type="match status" value="1"/>
</dbReference>
<evidence type="ECO:0000256" key="3">
    <source>
        <dbReference type="ARBA" id="ARBA00022729"/>
    </source>
</evidence>
<evidence type="ECO:0000259" key="7">
    <source>
        <dbReference type="Pfam" id="PF14322"/>
    </source>
</evidence>
<keyword evidence="3" id="KW-0732">Signal</keyword>
<feature type="domain" description="SusD-like N-terminal" evidence="7">
    <location>
        <begin position="99"/>
        <end position="211"/>
    </location>
</feature>
<keyword evidence="4" id="KW-0472">Membrane</keyword>
<evidence type="ECO:0000256" key="5">
    <source>
        <dbReference type="ARBA" id="ARBA00023237"/>
    </source>
</evidence>
<sequence length="529" mass="58984">MKKYRYLFIALLLTFTTSFWGCDKLLDDIELRHSLSAEEAARTAKGSDAILSGALLAVRSTFRNPGISVYKACGTDIVRDGTNLSDEPASGMPGMNSYNGSFAANSTQVLSIWDTYYSGITFANTAINGLVSSGSVDDLDPEIKDKLGQAYTMRAYLYLELVRRFGNIPIIAAADLDQGPVFEAEQRQESEVYDLIISDLETAVPLMFTRSEIGDRGVLIPSKGLANLLLAEAALDRGLYEKAATAAEAVITDPSYSLQPLDGIFGLDGGKSGEENNTEIIFSIGFTSDIPDEVQWTSQHFMPLYDRVNGVARTMEAGGRPWSRLSPSDYYWTLFDEADGRLEAWHKTHWVFDDPEALPDGRSIGDRVEREDLEAQFGDDPIRLRYADPTTFKYYEDNTYGRTTAQAEGWRNIILFRYSHAYIAAAEAYFGQGNTGQAMTYLNVLRERAYGNVTGNFSSITLEDIVEEQARELGHEGHRWAFLKRNDLLVERVRMHNPAAAPNIESKHVRWPIPLEFIDQTGSTQNTGY</sequence>
<proteinExistence type="inferred from homology"/>
<evidence type="ECO:0000259" key="6">
    <source>
        <dbReference type="Pfam" id="PF07980"/>
    </source>
</evidence>
<feature type="domain" description="RagB/SusD" evidence="6">
    <location>
        <begin position="393"/>
        <end position="493"/>
    </location>
</feature>
<evidence type="ECO:0000313" key="9">
    <source>
        <dbReference type="Proteomes" id="UP001610063"/>
    </source>
</evidence>
<comment type="similarity">
    <text evidence="2">Belongs to the SusD family.</text>
</comment>
<keyword evidence="5" id="KW-0998">Cell outer membrane</keyword>
<dbReference type="EMBL" id="JBIPKE010000018">
    <property type="protein sequence ID" value="MFH6984717.1"/>
    <property type="molecule type" value="Genomic_DNA"/>
</dbReference>
<dbReference type="RefSeq" id="WP_395418137.1">
    <property type="nucleotide sequence ID" value="NZ_JBIPKE010000018.1"/>
</dbReference>
<evidence type="ECO:0000313" key="8">
    <source>
        <dbReference type="EMBL" id="MFH6984717.1"/>
    </source>
</evidence>
<keyword evidence="9" id="KW-1185">Reference proteome</keyword>
<comment type="caution">
    <text evidence="8">The sequence shown here is derived from an EMBL/GenBank/DDBJ whole genome shotgun (WGS) entry which is preliminary data.</text>
</comment>
<reference evidence="8 9" key="1">
    <citation type="journal article" date="2013" name="Int. J. Syst. Evol. Microbiol.">
        <title>Marinoscillum luteum sp. nov., isolated from marine sediment.</title>
        <authorList>
            <person name="Cha I.T."/>
            <person name="Park S.J."/>
            <person name="Kim S.J."/>
            <person name="Kim J.G."/>
            <person name="Jung M.Y."/>
            <person name="Shin K.S."/>
            <person name="Kwon K.K."/>
            <person name="Yang S.H."/>
            <person name="Seo Y.S."/>
            <person name="Rhee S.K."/>
        </authorList>
    </citation>
    <scope>NUCLEOTIDE SEQUENCE [LARGE SCALE GENOMIC DNA]</scope>
    <source>
        <strain evidence="8 9">KCTC 23939</strain>
    </source>
</reference>
<evidence type="ECO:0000256" key="1">
    <source>
        <dbReference type="ARBA" id="ARBA00004442"/>
    </source>
</evidence>
<accession>A0ABW7NB55</accession>
<dbReference type="InterPro" id="IPR011990">
    <property type="entry name" value="TPR-like_helical_dom_sf"/>
</dbReference>
<dbReference type="Gene3D" id="1.25.40.390">
    <property type="match status" value="1"/>
</dbReference>